<dbReference type="AlphaFoldDB" id="A0A537IJK8"/>
<accession>A0A537IJK8</accession>
<protein>
    <submittedName>
        <fullName evidence="1">Uncharacterized protein</fullName>
    </submittedName>
</protein>
<name>A0A537IJK8_9BACT</name>
<dbReference type="Proteomes" id="UP000318834">
    <property type="component" value="Unassembled WGS sequence"/>
</dbReference>
<organism evidence="1 2">
    <name type="scientific">Candidatus Segetimicrobium genomatis</name>
    <dbReference type="NCBI Taxonomy" id="2569760"/>
    <lineage>
        <taxon>Bacteria</taxon>
        <taxon>Bacillati</taxon>
        <taxon>Candidatus Sysuimicrobiota</taxon>
        <taxon>Candidatus Sysuimicrobiia</taxon>
        <taxon>Candidatus Sysuimicrobiales</taxon>
        <taxon>Candidatus Segetimicrobiaceae</taxon>
        <taxon>Candidatus Segetimicrobium</taxon>
    </lineage>
</organism>
<evidence type="ECO:0000313" key="2">
    <source>
        <dbReference type="Proteomes" id="UP000318834"/>
    </source>
</evidence>
<proteinExistence type="predicted"/>
<comment type="caution">
    <text evidence="1">The sequence shown here is derived from an EMBL/GenBank/DDBJ whole genome shotgun (WGS) entry which is preliminary data.</text>
</comment>
<evidence type="ECO:0000313" key="1">
    <source>
        <dbReference type="EMBL" id="TMI71501.1"/>
    </source>
</evidence>
<reference evidence="1 2" key="1">
    <citation type="journal article" date="2019" name="Nat. Microbiol.">
        <title>Mediterranean grassland soil C-N compound turnover is dependent on rainfall and depth, and is mediated by genomically divergent microorganisms.</title>
        <authorList>
            <person name="Diamond S."/>
            <person name="Andeer P.F."/>
            <person name="Li Z."/>
            <person name="Crits-Christoph A."/>
            <person name="Burstein D."/>
            <person name="Anantharaman K."/>
            <person name="Lane K.R."/>
            <person name="Thomas B.C."/>
            <person name="Pan C."/>
            <person name="Northen T.R."/>
            <person name="Banfield J.F."/>
        </authorList>
    </citation>
    <scope>NUCLEOTIDE SEQUENCE [LARGE SCALE GENOMIC DNA]</scope>
    <source>
        <strain evidence="1">NP_8</strain>
    </source>
</reference>
<dbReference type="EMBL" id="VBAP01000110">
    <property type="protein sequence ID" value="TMI71501.1"/>
    <property type="molecule type" value="Genomic_DNA"/>
</dbReference>
<gene>
    <name evidence="1" type="ORF">E6H05_12470</name>
</gene>
<sequence length="307" mass="34761">MEDLSAFATEHPEFSDPKAVRVPGHGAVPSLEGARPFELTADALSAYRVDVPKDPATLPNMLKMGAEAVAFYVSFRLLPDRWGIYVREGALRALKEEYHRIIWRDLGKYADRNVDDVAEKVETTLVLDYLLAHSRIHFLVDRAAAEREIQSGEAKYAPYQAKWYNPPPKPVLHPEDVGNLEEALANLEAFRQYINPTYADGVAKLVEGRLDERNVNEWKAFFIGGRFAVEMANVLSRQPPGWKDFGKFLNRKTSVGATNYVRIQYSYNPEMLERGQVELSRRLSDGSADTPNLFKAEVPDFPNVYLL</sequence>